<keyword evidence="2" id="KW-1185">Reference proteome</keyword>
<accession>S9QYW6</accession>
<proteinExistence type="predicted"/>
<reference evidence="1" key="1">
    <citation type="submission" date="2013-05" db="EMBL/GenBank/DDBJ databases">
        <title>Genome assembly of Cystobacter fuscus DSM 2262.</title>
        <authorList>
            <person name="Sharma G."/>
            <person name="Khatri I."/>
            <person name="Kaur C."/>
            <person name="Mayilraj S."/>
            <person name="Subramanian S."/>
        </authorList>
    </citation>
    <scope>NUCLEOTIDE SEQUENCE [LARGE SCALE GENOMIC DNA]</scope>
    <source>
        <strain evidence="1">DSM 2262</strain>
    </source>
</reference>
<gene>
    <name evidence="1" type="ORF">D187_010487</name>
</gene>
<sequence length="251" mass="28811">MVVGLFLAGFIWLFKAAVGRALDKRIESLKIEGQQQTERLTAEWQAQGQQQTEQLKAVLQLEVQRDVERLKAELLVKGQHQLEQLRAELSARNEAIRHEMQKQFLRAQLATSKTHEVYAKLIELVLHTEGAIGGLWGARLVTDYSTYSIEQLEQVLKEARPGGEEQEEILAILKEEKRAGLKRIKEVLRRRELEEAKRQHTEAKNHLIHNRIFVTKRVRELADEVLRQLGSAWTAVHMATDAPGSGPWHEK</sequence>
<organism evidence="1 2">
    <name type="scientific">Cystobacter fuscus (strain ATCC 25194 / DSM 2262 / NBRC 100088 / M29)</name>
    <dbReference type="NCBI Taxonomy" id="1242864"/>
    <lineage>
        <taxon>Bacteria</taxon>
        <taxon>Pseudomonadati</taxon>
        <taxon>Myxococcota</taxon>
        <taxon>Myxococcia</taxon>
        <taxon>Myxococcales</taxon>
        <taxon>Cystobacterineae</taxon>
        <taxon>Archangiaceae</taxon>
        <taxon>Cystobacter</taxon>
    </lineage>
</organism>
<evidence type="ECO:0000313" key="2">
    <source>
        <dbReference type="Proteomes" id="UP000011682"/>
    </source>
</evidence>
<dbReference type="RefSeq" id="WP_002626738.1">
    <property type="nucleotide sequence ID" value="NZ_ANAH02000009.1"/>
</dbReference>
<dbReference type="EMBL" id="ANAH02000009">
    <property type="protein sequence ID" value="EPX61868.1"/>
    <property type="molecule type" value="Genomic_DNA"/>
</dbReference>
<comment type="caution">
    <text evidence="1">The sequence shown here is derived from an EMBL/GenBank/DDBJ whole genome shotgun (WGS) entry which is preliminary data.</text>
</comment>
<protein>
    <submittedName>
        <fullName evidence="1">Uncharacterized protein</fullName>
    </submittedName>
</protein>
<evidence type="ECO:0000313" key="1">
    <source>
        <dbReference type="EMBL" id="EPX61868.1"/>
    </source>
</evidence>
<dbReference type="Proteomes" id="UP000011682">
    <property type="component" value="Unassembled WGS sequence"/>
</dbReference>
<dbReference type="AlphaFoldDB" id="S9QYW6"/>
<name>S9QYW6_CYSF2</name>